<dbReference type="Gene3D" id="3.30.70.1230">
    <property type="entry name" value="Nucleotide cyclase"/>
    <property type="match status" value="1"/>
</dbReference>
<dbReference type="STRING" id="913774.A0A0C3HZ20"/>
<evidence type="ECO:0000259" key="1">
    <source>
        <dbReference type="PROSITE" id="PS50125"/>
    </source>
</evidence>
<protein>
    <recommendedName>
        <fullName evidence="1">Guanylate cyclase domain-containing protein</fullName>
    </recommendedName>
</protein>
<sequence length="130" mass="14830">VFTDIIDSTNMWEYDQRAMRAALTIHDNIIRAELVNFDGYEVKTLGDGFLASFSTPESALKFCLSTQKKLQSVAWPKEILDYALQSMCWSGHTNYQSRGLRVRMGIHFGAPFACSPNHLTGRMDYYGYMV</sequence>
<dbReference type="GO" id="GO:0035556">
    <property type="term" value="P:intracellular signal transduction"/>
    <property type="evidence" value="ECO:0007669"/>
    <property type="project" value="InterPro"/>
</dbReference>
<name>A0A0C3HZ20_OIDMZ</name>
<dbReference type="PROSITE" id="PS50125">
    <property type="entry name" value="GUANYLATE_CYCLASE_2"/>
    <property type="match status" value="1"/>
</dbReference>
<dbReference type="InterPro" id="IPR001054">
    <property type="entry name" value="A/G_cyclase"/>
</dbReference>
<feature type="domain" description="Guanylate cyclase" evidence="1">
    <location>
        <begin position="1"/>
        <end position="130"/>
    </location>
</feature>
<dbReference type="EMBL" id="KN832870">
    <property type="protein sequence ID" value="KIN07477.1"/>
    <property type="molecule type" value="Genomic_DNA"/>
</dbReference>
<dbReference type="InterPro" id="IPR029787">
    <property type="entry name" value="Nucleotide_cyclase"/>
</dbReference>
<feature type="non-terminal residue" evidence="2">
    <location>
        <position position="130"/>
    </location>
</feature>
<dbReference type="SUPFAM" id="SSF55073">
    <property type="entry name" value="Nucleotide cyclase"/>
    <property type="match status" value="1"/>
</dbReference>
<dbReference type="OrthoDB" id="2021138at2759"/>
<organism evidence="2 3">
    <name type="scientific">Oidiodendron maius (strain Zn)</name>
    <dbReference type="NCBI Taxonomy" id="913774"/>
    <lineage>
        <taxon>Eukaryota</taxon>
        <taxon>Fungi</taxon>
        <taxon>Dikarya</taxon>
        <taxon>Ascomycota</taxon>
        <taxon>Pezizomycotina</taxon>
        <taxon>Leotiomycetes</taxon>
        <taxon>Leotiomycetes incertae sedis</taxon>
        <taxon>Myxotrichaceae</taxon>
        <taxon>Oidiodendron</taxon>
    </lineage>
</organism>
<dbReference type="InterPro" id="IPR050697">
    <property type="entry name" value="Adenylyl/Guanylyl_Cyclase_3/4"/>
</dbReference>
<dbReference type="PANTHER" id="PTHR43081:SF1">
    <property type="entry name" value="ADENYLATE CYCLASE, TERMINAL-DIFFERENTIATION SPECIFIC"/>
    <property type="match status" value="1"/>
</dbReference>
<dbReference type="HOGENOM" id="CLU_1943172_0_0_1"/>
<evidence type="ECO:0000313" key="3">
    <source>
        <dbReference type="Proteomes" id="UP000054321"/>
    </source>
</evidence>
<reference evidence="2 3" key="1">
    <citation type="submission" date="2014-04" db="EMBL/GenBank/DDBJ databases">
        <authorList>
            <consortium name="DOE Joint Genome Institute"/>
            <person name="Kuo A."/>
            <person name="Martino E."/>
            <person name="Perotto S."/>
            <person name="Kohler A."/>
            <person name="Nagy L.G."/>
            <person name="Floudas D."/>
            <person name="Copeland A."/>
            <person name="Barry K.W."/>
            <person name="Cichocki N."/>
            <person name="Veneault-Fourrey C."/>
            <person name="LaButti K."/>
            <person name="Lindquist E.A."/>
            <person name="Lipzen A."/>
            <person name="Lundell T."/>
            <person name="Morin E."/>
            <person name="Murat C."/>
            <person name="Sun H."/>
            <person name="Tunlid A."/>
            <person name="Henrissat B."/>
            <person name="Grigoriev I.V."/>
            <person name="Hibbett D.S."/>
            <person name="Martin F."/>
            <person name="Nordberg H.P."/>
            <person name="Cantor M.N."/>
            <person name="Hua S.X."/>
        </authorList>
    </citation>
    <scope>NUCLEOTIDE SEQUENCE [LARGE SCALE GENOMIC DNA]</scope>
    <source>
        <strain evidence="2 3">Zn</strain>
    </source>
</reference>
<gene>
    <name evidence="2" type="ORF">OIDMADRAFT_95774</name>
</gene>
<dbReference type="Proteomes" id="UP000054321">
    <property type="component" value="Unassembled WGS sequence"/>
</dbReference>
<accession>A0A0C3HZ20</accession>
<evidence type="ECO:0000313" key="2">
    <source>
        <dbReference type="EMBL" id="KIN07477.1"/>
    </source>
</evidence>
<feature type="non-terminal residue" evidence="2">
    <location>
        <position position="1"/>
    </location>
</feature>
<dbReference type="AlphaFoldDB" id="A0A0C3HZ20"/>
<dbReference type="GO" id="GO:0009190">
    <property type="term" value="P:cyclic nucleotide biosynthetic process"/>
    <property type="evidence" value="ECO:0007669"/>
    <property type="project" value="InterPro"/>
</dbReference>
<proteinExistence type="predicted"/>
<reference evidence="3" key="2">
    <citation type="submission" date="2015-01" db="EMBL/GenBank/DDBJ databases">
        <title>Evolutionary Origins and Diversification of the Mycorrhizal Mutualists.</title>
        <authorList>
            <consortium name="DOE Joint Genome Institute"/>
            <consortium name="Mycorrhizal Genomics Consortium"/>
            <person name="Kohler A."/>
            <person name="Kuo A."/>
            <person name="Nagy L.G."/>
            <person name="Floudas D."/>
            <person name="Copeland A."/>
            <person name="Barry K.W."/>
            <person name="Cichocki N."/>
            <person name="Veneault-Fourrey C."/>
            <person name="LaButti K."/>
            <person name="Lindquist E.A."/>
            <person name="Lipzen A."/>
            <person name="Lundell T."/>
            <person name="Morin E."/>
            <person name="Murat C."/>
            <person name="Riley R."/>
            <person name="Ohm R."/>
            <person name="Sun H."/>
            <person name="Tunlid A."/>
            <person name="Henrissat B."/>
            <person name="Grigoriev I.V."/>
            <person name="Hibbett D.S."/>
            <person name="Martin F."/>
        </authorList>
    </citation>
    <scope>NUCLEOTIDE SEQUENCE [LARGE SCALE GENOMIC DNA]</scope>
    <source>
        <strain evidence="3">Zn</strain>
    </source>
</reference>
<dbReference type="InParanoid" id="A0A0C3HZ20"/>
<dbReference type="PANTHER" id="PTHR43081">
    <property type="entry name" value="ADENYLATE CYCLASE, TERMINAL-DIFFERENTIATION SPECIFIC-RELATED"/>
    <property type="match status" value="1"/>
</dbReference>
<dbReference type="Pfam" id="PF00211">
    <property type="entry name" value="Guanylate_cyc"/>
    <property type="match status" value="1"/>
</dbReference>
<keyword evidence="3" id="KW-1185">Reference proteome</keyword>